<evidence type="ECO:0000256" key="1">
    <source>
        <dbReference type="ARBA" id="ARBA00005615"/>
    </source>
</evidence>
<dbReference type="EC" id="3.2.1.28" evidence="2"/>
<evidence type="ECO:0000256" key="4">
    <source>
        <dbReference type="ARBA" id="ARBA00023295"/>
    </source>
</evidence>
<dbReference type="InterPro" id="IPR018232">
    <property type="entry name" value="Glyco_hydro_37_CS"/>
</dbReference>
<dbReference type="AlphaFoldDB" id="A0A8X9A5I9"/>
<evidence type="ECO:0000256" key="3">
    <source>
        <dbReference type="ARBA" id="ARBA00022801"/>
    </source>
</evidence>
<protein>
    <recommendedName>
        <fullName evidence="2">alpha,alpha-trehalase</fullName>
        <ecNumber evidence="2">3.2.1.28</ecNumber>
    </recommendedName>
    <alternativeName>
        <fullName evidence="5">Alpha,alpha-trehalase</fullName>
    </alternativeName>
    <alternativeName>
        <fullName evidence="6">Alpha,alpha-trehalose glucohydrolase</fullName>
    </alternativeName>
</protein>
<evidence type="ECO:0000256" key="6">
    <source>
        <dbReference type="ARBA" id="ARBA00031637"/>
    </source>
</evidence>
<dbReference type="InterPro" id="IPR012341">
    <property type="entry name" value="6hp_glycosidase-like_sf"/>
</dbReference>
<dbReference type="Pfam" id="PF01204">
    <property type="entry name" value="Trehalase"/>
    <property type="match status" value="2"/>
</dbReference>
<dbReference type="Proteomes" id="UP000298416">
    <property type="component" value="Unassembled WGS sequence"/>
</dbReference>
<comment type="caution">
    <text evidence="7">The sequence shown here is derived from an EMBL/GenBank/DDBJ whole genome shotgun (WGS) entry which is preliminary data.</text>
</comment>
<proteinExistence type="inferred from homology"/>
<sequence length="394" mass="44475">MTITVTSDACGPKHPGPIVPTTPLVKFLVTLQETAFRAFGPKDFDPKLYVDLSLKRNLSATVDAFEKLPRNESGSVLVKELNRFIEEYLAEAKEDLVVVSPVDYVAEPEGFLPKVESPEVRAWALEVHSLWKNLCRKVSGRVLEKPEFHTLLPLENPVIIPGSRFREVYYWDSYWIIRGLLASKMHETAKGMVYNLISLVNEFGYPLNGARAYYTNRRTQKQLLNCQANVLKKSYTGKWLLLQNLEWISALDCKLVDEVVSSLEKSGLICAAGVATSLIESGQQWDFPNGWAPTQHMIAEGLVNSGTERATQVARDIAIKWTKTNYVAFKETRAMHEKYDVRKCGATGGGGEYKPQVSYFIFLNISDRIWLVERCRIGVLGDIWMATDLKLDCT</sequence>
<comment type="similarity">
    <text evidence="1">Belongs to the glycosyl hydrolase 37 family.</text>
</comment>
<dbReference type="GO" id="GO:0005993">
    <property type="term" value="P:trehalose catabolic process"/>
    <property type="evidence" value="ECO:0007669"/>
    <property type="project" value="TreeGrafter"/>
</dbReference>
<reference evidence="7" key="1">
    <citation type="submission" date="2018-01" db="EMBL/GenBank/DDBJ databases">
        <authorList>
            <person name="Mao J.F."/>
        </authorList>
    </citation>
    <scope>NUCLEOTIDE SEQUENCE</scope>
    <source>
        <strain evidence="7">Huo1</strain>
        <tissue evidence="7">Leaf</tissue>
    </source>
</reference>
<reference evidence="7" key="2">
    <citation type="submission" date="2020-08" db="EMBL/GenBank/DDBJ databases">
        <title>Plant Genome Project.</title>
        <authorList>
            <person name="Zhang R.-G."/>
        </authorList>
    </citation>
    <scope>NUCLEOTIDE SEQUENCE</scope>
    <source>
        <strain evidence="7">Huo1</strain>
        <tissue evidence="7">Leaf</tissue>
    </source>
</reference>
<dbReference type="PROSITE" id="PS00928">
    <property type="entry name" value="TREHALASE_2"/>
    <property type="match status" value="1"/>
</dbReference>
<evidence type="ECO:0000256" key="5">
    <source>
        <dbReference type="ARBA" id="ARBA00030473"/>
    </source>
</evidence>
<dbReference type="EMBL" id="PNBA02000004">
    <property type="protein sequence ID" value="KAG6428426.1"/>
    <property type="molecule type" value="Genomic_DNA"/>
</dbReference>
<accession>A0A8X9A5I9</accession>
<organism evidence="7">
    <name type="scientific">Salvia splendens</name>
    <name type="common">Scarlet sage</name>
    <dbReference type="NCBI Taxonomy" id="180675"/>
    <lineage>
        <taxon>Eukaryota</taxon>
        <taxon>Viridiplantae</taxon>
        <taxon>Streptophyta</taxon>
        <taxon>Embryophyta</taxon>
        <taxon>Tracheophyta</taxon>
        <taxon>Spermatophyta</taxon>
        <taxon>Magnoliopsida</taxon>
        <taxon>eudicotyledons</taxon>
        <taxon>Gunneridae</taxon>
        <taxon>Pentapetalae</taxon>
        <taxon>asterids</taxon>
        <taxon>lamiids</taxon>
        <taxon>Lamiales</taxon>
        <taxon>Lamiaceae</taxon>
        <taxon>Nepetoideae</taxon>
        <taxon>Mentheae</taxon>
        <taxon>Salviinae</taxon>
        <taxon>Salvia</taxon>
        <taxon>Salvia subgen. Calosphace</taxon>
        <taxon>core Calosphace</taxon>
    </lineage>
</organism>
<evidence type="ECO:0000313" key="8">
    <source>
        <dbReference type="Proteomes" id="UP000298416"/>
    </source>
</evidence>
<dbReference type="InterPro" id="IPR008928">
    <property type="entry name" value="6-hairpin_glycosidase_sf"/>
</dbReference>
<dbReference type="PANTHER" id="PTHR23403:SF1">
    <property type="entry name" value="TREHALASE"/>
    <property type="match status" value="1"/>
</dbReference>
<dbReference type="SUPFAM" id="SSF48208">
    <property type="entry name" value="Six-hairpin glycosidases"/>
    <property type="match status" value="2"/>
</dbReference>
<dbReference type="InterPro" id="IPR001661">
    <property type="entry name" value="Glyco_hydro_37"/>
</dbReference>
<name>A0A8X9A5I9_SALSN</name>
<keyword evidence="4" id="KW-0326">Glycosidase</keyword>
<gene>
    <name evidence="7" type="ORF">SASPL_112677</name>
</gene>
<evidence type="ECO:0000256" key="2">
    <source>
        <dbReference type="ARBA" id="ARBA00012757"/>
    </source>
</evidence>
<dbReference type="PANTHER" id="PTHR23403">
    <property type="entry name" value="TREHALASE"/>
    <property type="match status" value="1"/>
</dbReference>
<keyword evidence="8" id="KW-1185">Reference proteome</keyword>
<dbReference type="Gene3D" id="1.50.10.10">
    <property type="match status" value="2"/>
</dbReference>
<keyword evidence="3" id="KW-0378">Hydrolase</keyword>
<dbReference type="GO" id="GO:0004555">
    <property type="term" value="F:alpha,alpha-trehalase activity"/>
    <property type="evidence" value="ECO:0007669"/>
    <property type="project" value="UniProtKB-EC"/>
</dbReference>
<evidence type="ECO:0000313" key="7">
    <source>
        <dbReference type="EMBL" id="KAG6428426.1"/>
    </source>
</evidence>